<gene>
    <name evidence="4" type="ORF">ACFSOY_16505</name>
</gene>
<dbReference type="InterPro" id="IPR036779">
    <property type="entry name" value="LysM_dom_sf"/>
</dbReference>
<dbReference type="PANTHER" id="PTHR39160:SF6">
    <property type="entry name" value="CELL WALL-BINDING PROTEIN YOCH"/>
    <property type="match status" value="1"/>
</dbReference>
<dbReference type="EMBL" id="JBHUIO010000011">
    <property type="protein sequence ID" value="MFD2171564.1"/>
    <property type="molecule type" value="Genomic_DNA"/>
</dbReference>
<evidence type="ECO:0000313" key="5">
    <source>
        <dbReference type="Proteomes" id="UP001597343"/>
    </source>
</evidence>
<evidence type="ECO:0000256" key="2">
    <source>
        <dbReference type="SAM" id="SignalP"/>
    </source>
</evidence>
<sequence>MMKKKVNSLKRFATAALVAVSMLTVTVVQAEAAGITDGVIVQKGQTLSELASQYGTSVQTWKAVNQLDSDLIYAGQKLHISFPYKVTTGDQLGYLAERYETTVEQIQKINSMQSDLLYAGETIIIPAGMTGKPKVTVQPVTKPAIPTPAAQAPVAKPKPQPVAPTVAGMAYSKAINMTATAYGPANVMSEWGGYTYSGTKVRPGVIAVDPKVIPLGTKVYVTGYNTPLLPAGGFVATAEDTGGAIKGNRIDIYIEGTQAQLNQFGMQNVKLYVLK</sequence>
<comment type="caution">
    <text evidence="4">The sequence shown here is derived from an EMBL/GenBank/DDBJ whole genome shotgun (WGS) entry which is preliminary data.</text>
</comment>
<reference evidence="5" key="1">
    <citation type="journal article" date="2019" name="Int. J. Syst. Evol. Microbiol.">
        <title>The Global Catalogue of Microorganisms (GCM) 10K type strain sequencing project: providing services to taxonomists for standard genome sequencing and annotation.</title>
        <authorList>
            <consortium name="The Broad Institute Genomics Platform"/>
            <consortium name="The Broad Institute Genome Sequencing Center for Infectious Disease"/>
            <person name="Wu L."/>
            <person name="Ma J."/>
        </authorList>
    </citation>
    <scope>NUCLEOTIDE SEQUENCE [LARGE SCALE GENOMIC DNA]</scope>
    <source>
        <strain evidence="5">CGMCC 1.13574</strain>
    </source>
</reference>
<dbReference type="InterPro" id="IPR018392">
    <property type="entry name" value="LysM"/>
</dbReference>
<dbReference type="SUPFAM" id="SSF50685">
    <property type="entry name" value="Barwin-like endoglucanases"/>
    <property type="match status" value="1"/>
</dbReference>
<evidence type="ECO:0000256" key="1">
    <source>
        <dbReference type="ARBA" id="ARBA00022729"/>
    </source>
</evidence>
<dbReference type="SUPFAM" id="SSF54106">
    <property type="entry name" value="LysM domain"/>
    <property type="match status" value="2"/>
</dbReference>
<dbReference type="InterPro" id="IPR059180">
    <property type="entry name" value="3D_YorM"/>
</dbReference>
<accession>A0ABW5A182</accession>
<feature type="domain" description="LysM" evidence="3">
    <location>
        <begin position="82"/>
        <end position="125"/>
    </location>
</feature>
<dbReference type="Pfam" id="PF01476">
    <property type="entry name" value="LysM"/>
    <property type="match status" value="2"/>
</dbReference>
<dbReference type="Pfam" id="PF06725">
    <property type="entry name" value="3D"/>
    <property type="match status" value="1"/>
</dbReference>
<evidence type="ECO:0000259" key="3">
    <source>
        <dbReference type="PROSITE" id="PS51782"/>
    </source>
</evidence>
<dbReference type="InterPro" id="IPR036908">
    <property type="entry name" value="RlpA-like_sf"/>
</dbReference>
<dbReference type="PROSITE" id="PS51782">
    <property type="entry name" value="LYSM"/>
    <property type="match status" value="2"/>
</dbReference>
<dbReference type="InterPro" id="IPR010611">
    <property type="entry name" value="3D_dom"/>
</dbReference>
<keyword evidence="5" id="KW-1185">Reference proteome</keyword>
<feature type="domain" description="LysM" evidence="3">
    <location>
        <begin position="37"/>
        <end position="80"/>
    </location>
</feature>
<keyword evidence="1 2" id="KW-0732">Signal</keyword>
<dbReference type="Proteomes" id="UP001597343">
    <property type="component" value="Unassembled WGS sequence"/>
</dbReference>
<dbReference type="Gene3D" id="3.10.350.10">
    <property type="entry name" value="LysM domain"/>
    <property type="match status" value="2"/>
</dbReference>
<dbReference type="RefSeq" id="WP_386048486.1">
    <property type="nucleotide sequence ID" value="NZ_JBHUIO010000011.1"/>
</dbReference>
<feature type="signal peptide" evidence="2">
    <location>
        <begin position="1"/>
        <end position="30"/>
    </location>
</feature>
<dbReference type="Gene3D" id="2.40.40.10">
    <property type="entry name" value="RlpA-like domain"/>
    <property type="match status" value="1"/>
</dbReference>
<dbReference type="PANTHER" id="PTHR39160">
    <property type="entry name" value="CELL WALL-BINDING PROTEIN YOCH"/>
    <property type="match status" value="1"/>
</dbReference>
<name>A0ABW5A182_9BACL</name>
<protein>
    <submittedName>
        <fullName evidence="4">LysM peptidoglycan-binding domain-containing protein</fullName>
    </submittedName>
</protein>
<dbReference type="CDD" id="cd14667">
    <property type="entry name" value="3D_containing_proteins"/>
    <property type="match status" value="1"/>
</dbReference>
<evidence type="ECO:0000313" key="4">
    <source>
        <dbReference type="EMBL" id="MFD2171564.1"/>
    </source>
</evidence>
<feature type="chain" id="PRO_5045143804" evidence="2">
    <location>
        <begin position="31"/>
        <end position="275"/>
    </location>
</feature>
<dbReference type="SMART" id="SM00257">
    <property type="entry name" value="LysM"/>
    <property type="match status" value="2"/>
</dbReference>
<organism evidence="4 5">
    <name type="scientific">Tumebacillus lipolyticus</name>
    <dbReference type="NCBI Taxonomy" id="1280370"/>
    <lineage>
        <taxon>Bacteria</taxon>
        <taxon>Bacillati</taxon>
        <taxon>Bacillota</taxon>
        <taxon>Bacilli</taxon>
        <taxon>Bacillales</taxon>
        <taxon>Alicyclobacillaceae</taxon>
        <taxon>Tumebacillus</taxon>
    </lineage>
</organism>
<proteinExistence type="predicted"/>
<dbReference type="CDD" id="cd00118">
    <property type="entry name" value="LysM"/>
    <property type="match status" value="1"/>
</dbReference>
<dbReference type="InterPro" id="IPR051933">
    <property type="entry name" value="Resuscitation_pf_RpfB"/>
</dbReference>